<accession>A0ABS1QEX9</accession>
<feature type="chain" id="PRO_5045480588" description="TNF family profile domain-containing protein" evidence="1">
    <location>
        <begin position="20"/>
        <end position="191"/>
    </location>
</feature>
<dbReference type="EMBL" id="JAELVM010000001">
    <property type="protein sequence ID" value="MBL1221168.1"/>
    <property type="molecule type" value="Genomic_DNA"/>
</dbReference>
<keyword evidence="3" id="KW-1185">Reference proteome</keyword>
<dbReference type="RefSeq" id="WP_202090539.1">
    <property type="nucleotide sequence ID" value="NZ_JAELVM010000001.1"/>
</dbReference>
<evidence type="ECO:0008006" key="4">
    <source>
        <dbReference type="Google" id="ProtNLM"/>
    </source>
</evidence>
<protein>
    <recommendedName>
        <fullName evidence="4">TNF family profile domain-containing protein</fullName>
    </recommendedName>
</protein>
<comment type="caution">
    <text evidence="2">The sequence shown here is derived from an EMBL/GenBank/DDBJ whole genome shotgun (WGS) entry which is preliminary data.</text>
</comment>
<dbReference type="InterPro" id="IPR008983">
    <property type="entry name" value="Tumour_necrosis_fac-like_dom"/>
</dbReference>
<evidence type="ECO:0000313" key="3">
    <source>
        <dbReference type="Proteomes" id="UP000661696"/>
    </source>
</evidence>
<name>A0ABS1QEX9_9FLAO</name>
<proteinExistence type="predicted"/>
<dbReference type="Proteomes" id="UP000661696">
    <property type="component" value="Unassembled WGS sequence"/>
</dbReference>
<keyword evidence="1" id="KW-0732">Signal</keyword>
<organism evidence="2 3">
    <name type="scientific">Chryseobacterium endalhagicum</name>
    <dbReference type="NCBI Taxonomy" id="2797638"/>
    <lineage>
        <taxon>Bacteria</taxon>
        <taxon>Pseudomonadati</taxon>
        <taxon>Bacteroidota</taxon>
        <taxon>Flavobacteriia</taxon>
        <taxon>Flavobacteriales</taxon>
        <taxon>Weeksellaceae</taxon>
        <taxon>Chryseobacterium group</taxon>
        <taxon>Chryseobacterium</taxon>
    </lineage>
</organism>
<reference evidence="2 3" key="1">
    <citation type="submission" date="2020-12" db="EMBL/GenBank/DDBJ databases">
        <title>Chryseobacterium endoalhailicus sp. nov., isolated from seed of leguminous plant.</title>
        <authorList>
            <person name="Zhang X."/>
        </authorList>
    </citation>
    <scope>NUCLEOTIDE SEQUENCE [LARGE SCALE GENOMIC DNA]</scope>
    <source>
        <strain evidence="2 3">L7</strain>
    </source>
</reference>
<gene>
    <name evidence="2" type="ORF">JET18_09975</name>
</gene>
<dbReference type="Gene3D" id="2.60.120.40">
    <property type="match status" value="1"/>
</dbReference>
<feature type="signal peptide" evidence="1">
    <location>
        <begin position="1"/>
        <end position="19"/>
    </location>
</feature>
<evidence type="ECO:0000313" key="2">
    <source>
        <dbReference type="EMBL" id="MBL1221168.1"/>
    </source>
</evidence>
<evidence type="ECO:0000256" key="1">
    <source>
        <dbReference type="SAM" id="SignalP"/>
    </source>
</evidence>
<sequence length="191" mass="21017">MKKTFLIILLCSLSIIVGAQTGTPWSTTDSGNRVLRVTGGSEYHFTVNWQDEVVTPLPLNEGYDPLNAYDPATGEFTVPEDGLYNIKSRVRLQVGTGKFNGDGGLFSTGYSIDNNTEPEGNSGANDIRVIRGAFMSGFPNYYDSQSHSTIWLKAGQKIKLIFYARGTANMAADKKVSIIRDACYLRINKML</sequence>